<dbReference type="EMBL" id="CEKZ01000027">
    <property type="protein sequence ID" value="CEP41856.1"/>
    <property type="molecule type" value="Genomic_DNA"/>
</dbReference>
<dbReference type="AlphaFoldDB" id="A0A0C7L5S4"/>
<dbReference type="Proteomes" id="UP000049127">
    <property type="component" value="Unassembled WGS sequence"/>
</dbReference>
<protein>
    <submittedName>
        <fullName evidence="2">Uncharacterized protein</fullName>
    </submittedName>
</protein>
<evidence type="ECO:0000256" key="1">
    <source>
        <dbReference type="SAM" id="Phobius"/>
    </source>
</evidence>
<evidence type="ECO:0000313" key="2">
    <source>
        <dbReference type="EMBL" id="CEP41856.1"/>
    </source>
</evidence>
<keyword evidence="1" id="KW-0812">Transmembrane</keyword>
<gene>
    <name evidence="2" type="ORF">R28058_32891</name>
</gene>
<reference evidence="2 3" key="1">
    <citation type="submission" date="2015-01" db="EMBL/GenBank/DDBJ databases">
        <authorList>
            <person name="Aslett A.Martin."/>
            <person name="De Silva Nishadi"/>
        </authorList>
    </citation>
    <scope>NUCLEOTIDE SEQUENCE [LARGE SCALE GENOMIC DNA]</scope>
    <source>
        <strain evidence="2 3">R28058</strain>
    </source>
</reference>
<feature type="transmembrane region" description="Helical" evidence="1">
    <location>
        <begin position="6"/>
        <end position="24"/>
    </location>
</feature>
<accession>A0A0C7L5S4</accession>
<sequence>MNKYKVQIKIIIIIILLMGNWIYLKDSNDRPKETIISDINYKDKIFFENLFKIKFRKDVKLTSASQNFYGYYPSDGSSIELSMSCSKKSFEIMSNNYKESESIQCLFEDYSKDTGTNNIKLIYRNGKLKTLEFIGPFKRGGTYRERKKRYLLKVLIVNVFILIICILLFMKELILKINNKHIE</sequence>
<evidence type="ECO:0000313" key="3">
    <source>
        <dbReference type="Proteomes" id="UP000049127"/>
    </source>
</evidence>
<feature type="transmembrane region" description="Helical" evidence="1">
    <location>
        <begin position="150"/>
        <end position="170"/>
    </location>
</feature>
<organism evidence="2 3">
    <name type="scientific">Paraclostridium sordellii</name>
    <name type="common">Clostridium sordellii</name>
    <dbReference type="NCBI Taxonomy" id="1505"/>
    <lineage>
        <taxon>Bacteria</taxon>
        <taxon>Bacillati</taxon>
        <taxon>Bacillota</taxon>
        <taxon>Clostridia</taxon>
        <taxon>Peptostreptococcales</taxon>
        <taxon>Peptostreptococcaceae</taxon>
        <taxon>Paraclostridium</taxon>
    </lineage>
</organism>
<name>A0A0C7L5S4_PARSO</name>
<dbReference type="RefSeq" id="WP_055343283.1">
    <property type="nucleotide sequence ID" value="NZ_CEKZ01000027.1"/>
</dbReference>
<keyword evidence="1" id="KW-1133">Transmembrane helix</keyword>
<proteinExistence type="predicted"/>
<keyword evidence="1" id="KW-0472">Membrane</keyword>